<comment type="caution">
    <text evidence="6">The sequence shown here is derived from an EMBL/GenBank/DDBJ whole genome shotgun (WGS) entry which is preliminary data.</text>
</comment>
<dbReference type="SUPFAM" id="SSF48264">
    <property type="entry name" value="Cytochrome P450"/>
    <property type="match status" value="1"/>
</dbReference>
<keyword evidence="5" id="KW-0503">Monooxygenase</keyword>
<dbReference type="InterPro" id="IPR036396">
    <property type="entry name" value="Cyt_P450_sf"/>
</dbReference>
<keyword evidence="3" id="KW-0560">Oxidoreductase</keyword>
<dbReference type="PANTHER" id="PTHR47947:SF24">
    <property type="entry name" value="ISOFLAVONE 2'-HYDROXYLASE-LIKE"/>
    <property type="match status" value="1"/>
</dbReference>
<name>A0AAD4VHP1_PRUDU</name>
<dbReference type="PRINTS" id="PR00463">
    <property type="entry name" value="EP450I"/>
</dbReference>
<gene>
    <name evidence="6" type="ORF">L3X38_034217</name>
</gene>
<evidence type="ECO:0000256" key="3">
    <source>
        <dbReference type="ARBA" id="ARBA00023002"/>
    </source>
</evidence>
<evidence type="ECO:0000313" key="7">
    <source>
        <dbReference type="Proteomes" id="UP001054821"/>
    </source>
</evidence>
<dbReference type="Proteomes" id="UP001054821">
    <property type="component" value="Chromosome 6"/>
</dbReference>
<dbReference type="GO" id="GO:0016705">
    <property type="term" value="F:oxidoreductase activity, acting on paired donors, with incorporation or reduction of molecular oxygen"/>
    <property type="evidence" value="ECO:0007669"/>
    <property type="project" value="InterPro"/>
</dbReference>
<keyword evidence="7" id="KW-1185">Reference proteome</keyword>
<sequence length="167" mass="19276">MLCLHKSQPEYYTDQIIKGLTLILLMSRTDTSSITLEWAMFNVLNHPYILNKAKVEMNNLLGHGREQRIMDESDISKLPYLRSIISETLQLYPPGPLLAPHFSSGDCTTVGFDIPRDTILLVNVWAIHRDPKPWEDAKSFKPENLGIQIIWQEHPRKAYSFVSQVVW</sequence>
<evidence type="ECO:0000313" key="6">
    <source>
        <dbReference type="EMBL" id="KAI5325143.1"/>
    </source>
</evidence>
<evidence type="ECO:0000256" key="5">
    <source>
        <dbReference type="ARBA" id="ARBA00023033"/>
    </source>
</evidence>
<protein>
    <submittedName>
        <fullName evidence="6">Uncharacterized protein</fullName>
    </submittedName>
</protein>
<keyword evidence="2" id="KW-0479">Metal-binding</keyword>
<evidence type="ECO:0000256" key="1">
    <source>
        <dbReference type="ARBA" id="ARBA00022617"/>
    </source>
</evidence>
<dbReference type="AlphaFoldDB" id="A0AAD4VHP1"/>
<dbReference type="PANTHER" id="PTHR47947">
    <property type="entry name" value="CYTOCHROME P450 82C3-RELATED"/>
    <property type="match status" value="1"/>
</dbReference>
<dbReference type="Pfam" id="PF00067">
    <property type="entry name" value="p450"/>
    <property type="match status" value="1"/>
</dbReference>
<dbReference type="Gene3D" id="1.10.630.10">
    <property type="entry name" value="Cytochrome P450"/>
    <property type="match status" value="1"/>
</dbReference>
<dbReference type="GO" id="GO:0020037">
    <property type="term" value="F:heme binding"/>
    <property type="evidence" value="ECO:0007669"/>
    <property type="project" value="InterPro"/>
</dbReference>
<dbReference type="GO" id="GO:0004497">
    <property type="term" value="F:monooxygenase activity"/>
    <property type="evidence" value="ECO:0007669"/>
    <property type="project" value="UniProtKB-KW"/>
</dbReference>
<reference evidence="6 7" key="1">
    <citation type="journal article" date="2022" name="G3 (Bethesda)">
        <title>Whole-genome sequence and methylome profiling of the almond [Prunus dulcis (Mill.) D.A. Webb] cultivar 'Nonpareil'.</title>
        <authorList>
            <person name="D'Amico-Willman K.M."/>
            <person name="Ouma W.Z."/>
            <person name="Meulia T."/>
            <person name="Sideli G.M."/>
            <person name="Gradziel T.M."/>
            <person name="Fresnedo-Ramirez J."/>
        </authorList>
    </citation>
    <scope>NUCLEOTIDE SEQUENCE [LARGE SCALE GENOMIC DNA]</scope>
    <source>
        <strain evidence="6">Clone GOH B32 T37-40</strain>
    </source>
</reference>
<evidence type="ECO:0000256" key="2">
    <source>
        <dbReference type="ARBA" id="ARBA00022723"/>
    </source>
</evidence>
<organism evidence="6 7">
    <name type="scientific">Prunus dulcis</name>
    <name type="common">Almond</name>
    <name type="synonym">Amygdalus dulcis</name>
    <dbReference type="NCBI Taxonomy" id="3755"/>
    <lineage>
        <taxon>Eukaryota</taxon>
        <taxon>Viridiplantae</taxon>
        <taxon>Streptophyta</taxon>
        <taxon>Embryophyta</taxon>
        <taxon>Tracheophyta</taxon>
        <taxon>Spermatophyta</taxon>
        <taxon>Magnoliopsida</taxon>
        <taxon>eudicotyledons</taxon>
        <taxon>Gunneridae</taxon>
        <taxon>Pentapetalae</taxon>
        <taxon>rosids</taxon>
        <taxon>fabids</taxon>
        <taxon>Rosales</taxon>
        <taxon>Rosaceae</taxon>
        <taxon>Amygdaloideae</taxon>
        <taxon>Amygdaleae</taxon>
        <taxon>Prunus</taxon>
    </lineage>
</organism>
<dbReference type="GO" id="GO:0005506">
    <property type="term" value="F:iron ion binding"/>
    <property type="evidence" value="ECO:0007669"/>
    <property type="project" value="InterPro"/>
</dbReference>
<proteinExistence type="predicted"/>
<keyword evidence="4" id="KW-0408">Iron</keyword>
<accession>A0AAD4VHP1</accession>
<dbReference type="EMBL" id="JAJFAZ020000006">
    <property type="protein sequence ID" value="KAI5325143.1"/>
    <property type="molecule type" value="Genomic_DNA"/>
</dbReference>
<keyword evidence="1" id="KW-0349">Heme</keyword>
<dbReference type="InterPro" id="IPR050651">
    <property type="entry name" value="Plant_Cytochrome_P450_Monoox"/>
</dbReference>
<dbReference type="InterPro" id="IPR001128">
    <property type="entry name" value="Cyt_P450"/>
</dbReference>
<dbReference type="InterPro" id="IPR002401">
    <property type="entry name" value="Cyt_P450_E_grp-I"/>
</dbReference>
<evidence type="ECO:0000256" key="4">
    <source>
        <dbReference type="ARBA" id="ARBA00023004"/>
    </source>
</evidence>